<keyword evidence="5" id="KW-1185">Reference proteome</keyword>
<evidence type="ECO:0000256" key="3">
    <source>
        <dbReference type="ARBA" id="ARBA00023002"/>
    </source>
</evidence>
<dbReference type="InterPro" id="IPR013785">
    <property type="entry name" value="Aldolase_TIM"/>
</dbReference>
<evidence type="ECO:0000256" key="1">
    <source>
        <dbReference type="ARBA" id="ARBA00022630"/>
    </source>
</evidence>
<evidence type="ECO:0000256" key="2">
    <source>
        <dbReference type="ARBA" id="ARBA00022643"/>
    </source>
</evidence>
<dbReference type="PANTHER" id="PTHR32332:SF31">
    <property type="entry name" value="2-NITROPROPANE DIOXYGENASE FAMILY, PUTATIVE (AFU_ORTHOLOGUE AFUA_2G09850)-RELATED"/>
    <property type="match status" value="1"/>
</dbReference>
<keyword evidence="2" id="KW-0288">FMN</keyword>
<evidence type="ECO:0000313" key="4">
    <source>
        <dbReference type="EMBL" id="RRH76882.1"/>
    </source>
</evidence>
<keyword evidence="1" id="KW-0285">Flavoprotein</keyword>
<protein>
    <submittedName>
        <fullName evidence="4">Nitronate monooxygenase</fullName>
    </submittedName>
</protein>
<dbReference type="PANTHER" id="PTHR32332">
    <property type="entry name" value="2-NITROPROPANE DIOXYGENASE"/>
    <property type="match status" value="1"/>
</dbReference>
<dbReference type="InterPro" id="IPR004136">
    <property type="entry name" value="NMO"/>
</dbReference>
<sequence length="321" mass="32814">MGLETRFTRAFGLRHPIALAPMAGVAGGQLAGAVAAAGGLGLLGGGYGDSTWIGEQIPLAAGNPVGIGFITWKLTEPLLEEALERQPKAVMLSFGGLQPFAARIRAAGVPLIAQVQDMNAARAAVEAGADVIVAQGAEAGGHGAGRATFTLVPEVADYLAVHAPGCILLAAGGIADGRGLAAALMLGAEGALIGSRFWAAQEALVPAGFQDAALAATGDQTLRGSVPDAARMLHWPAPYTIRTLQSEFTDRWQSNTEALRDPAQAPARLAWAAAQSRGDARSGTPVVGEAVGLIGDIRPAAEILDRITTEALSRLNAQRRG</sequence>
<dbReference type="RefSeq" id="WP_124963827.1">
    <property type="nucleotide sequence ID" value="NZ_RRAZ01000005.1"/>
</dbReference>
<dbReference type="Gene3D" id="3.20.20.70">
    <property type="entry name" value="Aldolase class I"/>
    <property type="match status" value="1"/>
</dbReference>
<dbReference type="CDD" id="cd04730">
    <property type="entry name" value="NPD_like"/>
    <property type="match status" value="1"/>
</dbReference>
<gene>
    <name evidence="4" type="ORF">EG244_04545</name>
</gene>
<accession>A0A3P3DTT8</accession>
<dbReference type="AlphaFoldDB" id="A0A3P3DTT8"/>
<evidence type="ECO:0000313" key="5">
    <source>
        <dbReference type="Proteomes" id="UP000282125"/>
    </source>
</evidence>
<dbReference type="OrthoDB" id="9778912at2"/>
<proteinExistence type="predicted"/>
<name>A0A3P3DTT8_9RHOB</name>
<comment type="caution">
    <text evidence="4">The sequence shown here is derived from an EMBL/GenBank/DDBJ whole genome shotgun (WGS) entry which is preliminary data.</text>
</comment>
<dbReference type="SUPFAM" id="SSF51412">
    <property type="entry name" value="Inosine monophosphate dehydrogenase (IMPDH)"/>
    <property type="match status" value="1"/>
</dbReference>
<keyword evidence="4" id="KW-0503">Monooxygenase</keyword>
<reference evidence="4 5" key="1">
    <citation type="submission" date="2018-11" db="EMBL/GenBank/DDBJ databases">
        <title>Gemmobacter sp. nov., YIM 102744-1 draft genome.</title>
        <authorList>
            <person name="Li G."/>
            <person name="Jiang Y."/>
        </authorList>
    </citation>
    <scope>NUCLEOTIDE SEQUENCE [LARGE SCALE GENOMIC DNA]</scope>
    <source>
        <strain evidence="4 5">YIM 102744-1</strain>
    </source>
</reference>
<organism evidence="4 5">
    <name type="scientific">Falsigemmobacter faecalis</name>
    <dbReference type="NCBI Taxonomy" id="2488730"/>
    <lineage>
        <taxon>Bacteria</taxon>
        <taxon>Pseudomonadati</taxon>
        <taxon>Pseudomonadota</taxon>
        <taxon>Alphaproteobacteria</taxon>
        <taxon>Rhodobacterales</taxon>
        <taxon>Paracoccaceae</taxon>
        <taxon>Falsigemmobacter</taxon>
    </lineage>
</organism>
<dbReference type="GO" id="GO:0018580">
    <property type="term" value="F:nitronate monooxygenase activity"/>
    <property type="evidence" value="ECO:0007669"/>
    <property type="project" value="InterPro"/>
</dbReference>
<keyword evidence="3" id="KW-0560">Oxidoreductase</keyword>
<dbReference type="EMBL" id="RRAZ01000005">
    <property type="protein sequence ID" value="RRH76882.1"/>
    <property type="molecule type" value="Genomic_DNA"/>
</dbReference>
<dbReference type="SMART" id="SM01240">
    <property type="entry name" value="IMPDH"/>
    <property type="match status" value="1"/>
</dbReference>
<dbReference type="Pfam" id="PF03060">
    <property type="entry name" value="NMO"/>
    <property type="match status" value="1"/>
</dbReference>
<dbReference type="Proteomes" id="UP000282125">
    <property type="component" value="Unassembled WGS sequence"/>
</dbReference>